<reference evidence="2 3" key="1">
    <citation type="submission" date="2018-09" db="EMBL/GenBank/DDBJ databases">
        <title>YIM 75507 draft genome.</title>
        <authorList>
            <person name="Tang S."/>
            <person name="Feng Y."/>
        </authorList>
    </citation>
    <scope>NUCLEOTIDE SEQUENCE [LARGE SCALE GENOMIC DNA]</scope>
    <source>
        <strain evidence="2 3">YIM 75507</strain>
    </source>
</reference>
<evidence type="ECO:0000259" key="1">
    <source>
        <dbReference type="PROSITE" id="PS50943"/>
    </source>
</evidence>
<dbReference type="AlphaFoldDB" id="A0A3A4AFH8"/>
<dbReference type="EMBL" id="QZEY01000011">
    <property type="protein sequence ID" value="RJL27109.1"/>
    <property type="molecule type" value="Genomic_DNA"/>
</dbReference>
<keyword evidence="3" id="KW-1185">Reference proteome</keyword>
<comment type="caution">
    <text evidence="2">The sequence shown here is derived from an EMBL/GenBank/DDBJ whole genome shotgun (WGS) entry which is preliminary data.</text>
</comment>
<organism evidence="2 3">
    <name type="scientific">Bailinhaonella thermotolerans</name>
    <dbReference type="NCBI Taxonomy" id="1070861"/>
    <lineage>
        <taxon>Bacteria</taxon>
        <taxon>Bacillati</taxon>
        <taxon>Actinomycetota</taxon>
        <taxon>Actinomycetes</taxon>
        <taxon>Streptosporangiales</taxon>
        <taxon>Streptosporangiaceae</taxon>
        <taxon>Bailinhaonella</taxon>
    </lineage>
</organism>
<protein>
    <submittedName>
        <fullName evidence="2">XRE family transcriptional regulator</fullName>
    </submittedName>
</protein>
<proteinExistence type="predicted"/>
<dbReference type="Proteomes" id="UP000265768">
    <property type="component" value="Unassembled WGS sequence"/>
</dbReference>
<dbReference type="Pfam" id="PF19054">
    <property type="entry name" value="DUF5753"/>
    <property type="match status" value="1"/>
</dbReference>
<evidence type="ECO:0000313" key="3">
    <source>
        <dbReference type="Proteomes" id="UP000265768"/>
    </source>
</evidence>
<dbReference type="Gene3D" id="1.10.260.40">
    <property type="entry name" value="lambda repressor-like DNA-binding domains"/>
    <property type="match status" value="1"/>
</dbReference>
<dbReference type="InterPro" id="IPR043917">
    <property type="entry name" value="DUF5753"/>
</dbReference>
<dbReference type="PROSITE" id="PS50943">
    <property type="entry name" value="HTH_CROC1"/>
    <property type="match status" value="1"/>
</dbReference>
<dbReference type="CDD" id="cd00093">
    <property type="entry name" value="HTH_XRE"/>
    <property type="match status" value="1"/>
</dbReference>
<sequence length="287" mass="31253">MSENGGPGAGRAVAGALLRRLREDAGLSQQASADAISCAKSKISRLEAGLHTVRPADIARLLTLYGVADPIQRDHVLSLAAGRTPGWWHELPLPLWFCAHLALEDDARQIRTYETTVVPSLLQTPAYSLAAARVTSVTGSTAPADQEIWPEVCRRRADRLLNGDRQVRLWAVMEESALTLPVGDPRTRLEQLDALIAAAKTPNVVLQINPAASTYRPRGGPFTLLRRADADPDTVLLHQLHADQALVREEEVAAYRQAHTRLSVAARPPDDTPHLLTRLRAEVAALL</sequence>
<dbReference type="SUPFAM" id="SSF47413">
    <property type="entry name" value="lambda repressor-like DNA-binding domains"/>
    <property type="match status" value="1"/>
</dbReference>
<dbReference type="OrthoDB" id="5177725at2"/>
<dbReference type="InterPro" id="IPR001387">
    <property type="entry name" value="Cro/C1-type_HTH"/>
</dbReference>
<dbReference type="InterPro" id="IPR010982">
    <property type="entry name" value="Lambda_DNA-bd_dom_sf"/>
</dbReference>
<dbReference type="SMART" id="SM00530">
    <property type="entry name" value="HTH_XRE"/>
    <property type="match status" value="1"/>
</dbReference>
<dbReference type="GO" id="GO:0003677">
    <property type="term" value="F:DNA binding"/>
    <property type="evidence" value="ECO:0007669"/>
    <property type="project" value="InterPro"/>
</dbReference>
<accession>A0A3A4AFH8</accession>
<dbReference type="RefSeq" id="WP_119929010.1">
    <property type="nucleotide sequence ID" value="NZ_QZEY01000011.1"/>
</dbReference>
<name>A0A3A4AFH8_9ACTN</name>
<gene>
    <name evidence="2" type="ORF">D5H75_25175</name>
</gene>
<evidence type="ECO:0000313" key="2">
    <source>
        <dbReference type="EMBL" id="RJL27109.1"/>
    </source>
</evidence>
<feature type="domain" description="HTH cro/C1-type" evidence="1">
    <location>
        <begin position="18"/>
        <end position="71"/>
    </location>
</feature>
<dbReference type="Pfam" id="PF13560">
    <property type="entry name" value="HTH_31"/>
    <property type="match status" value="1"/>
</dbReference>